<reference evidence="5" key="1">
    <citation type="journal article" date="2014" name="Int. J. Syst. Evol. Microbiol.">
        <title>Complete genome sequence of Corynebacterium casei LMG S-19264T (=DSM 44701T), isolated from a smear-ripened cheese.</title>
        <authorList>
            <consortium name="US DOE Joint Genome Institute (JGI-PGF)"/>
            <person name="Walter F."/>
            <person name="Albersmeier A."/>
            <person name="Kalinowski J."/>
            <person name="Ruckert C."/>
        </authorList>
    </citation>
    <scope>NUCLEOTIDE SEQUENCE</scope>
    <source>
        <strain evidence="5">CGMCC 4.7403</strain>
    </source>
</reference>
<accession>A0A919GCH6</accession>
<dbReference type="Pfam" id="PF01547">
    <property type="entry name" value="SBP_bac_1"/>
    <property type="match status" value="1"/>
</dbReference>
<feature type="signal peptide" evidence="4">
    <location>
        <begin position="1"/>
        <end position="19"/>
    </location>
</feature>
<dbReference type="CDD" id="cd13585">
    <property type="entry name" value="PBP2_TMBP_like"/>
    <property type="match status" value="1"/>
</dbReference>
<keyword evidence="2" id="KW-0813">Transport</keyword>
<evidence type="ECO:0000313" key="5">
    <source>
        <dbReference type="EMBL" id="GHH81966.1"/>
    </source>
</evidence>
<dbReference type="GO" id="GO:0042956">
    <property type="term" value="P:maltodextrin transmembrane transport"/>
    <property type="evidence" value="ECO:0007669"/>
    <property type="project" value="TreeGrafter"/>
</dbReference>
<keyword evidence="6" id="KW-1185">Reference proteome</keyword>
<dbReference type="PANTHER" id="PTHR30061:SF50">
    <property type="entry name" value="MALTOSE_MALTODEXTRIN-BINDING PERIPLASMIC PROTEIN"/>
    <property type="match status" value="1"/>
</dbReference>
<dbReference type="EMBL" id="BNAT01000001">
    <property type="protein sequence ID" value="GHH81966.1"/>
    <property type="molecule type" value="Genomic_DNA"/>
</dbReference>
<dbReference type="GO" id="GO:1901982">
    <property type="term" value="F:maltose binding"/>
    <property type="evidence" value="ECO:0007669"/>
    <property type="project" value="TreeGrafter"/>
</dbReference>
<organism evidence="5 6">
    <name type="scientific">Streptomyces capitiformicae</name>
    <dbReference type="NCBI Taxonomy" id="2014920"/>
    <lineage>
        <taxon>Bacteria</taxon>
        <taxon>Bacillati</taxon>
        <taxon>Actinomycetota</taxon>
        <taxon>Actinomycetes</taxon>
        <taxon>Kitasatosporales</taxon>
        <taxon>Streptomycetaceae</taxon>
        <taxon>Streptomyces</taxon>
    </lineage>
</organism>
<gene>
    <name evidence="5" type="ORF">GCM10017771_05190</name>
</gene>
<evidence type="ECO:0000256" key="3">
    <source>
        <dbReference type="ARBA" id="ARBA00022729"/>
    </source>
</evidence>
<dbReference type="Gene3D" id="3.40.190.10">
    <property type="entry name" value="Periplasmic binding protein-like II"/>
    <property type="match status" value="1"/>
</dbReference>
<proteinExistence type="inferred from homology"/>
<dbReference type="Proteomes" id="UP000603227">
    <property type="component" value="Unassembled WGS sequence"/>
</dbReference>
<comment type="caution">
    <text evidence="5">The sequence shown here is derived from an EMBL/GenBank/DDBJ whole genome shotgun (WGS) entry which is preliminary data.</text>
</comment>
<dbReference type="PANTHER" id="PTHR30061">
    <property type="entry name" value="MALTOSE-BINDING PERIPLASMIC PROTEIN"/>
    <property type="match status" value="1"/>
</dbReference>
<dbReference type="GO" id="GO:0015768">
    <property type="term" value="P:maltose transport"/>
    <property type="evidence" value="ECO:0007669"/>
    <property type="project" value="TreeGrafter"/>
</dbReference>
<comment type="similarity">
    <text evidence="1">Belongs to the bacterial solute-binding protein 1 family.</text>
</comment>
<evidence type="ECO:0000313" key="6">
    <source>
        <dbReference type="Proteomes" id="UP000603227"/>
    </source>
</evidence>
<keyword evidence="3 4" id="KW-0732">Signal</keyword>
<protein>
    <submittedName>
        <fullName evidence="5">ABC transporter substrate-binding protein</fullName>
    </submittedName>
</protein>
<feature type="chain" id="PRO_5038494863" evidence="4">
    <location>
        <begin position="20"/>
        <end position="431"/>
    </location>
</feature>
<evidence type="ECO:0000256" key="2">
    <source>
        <dbReference type="ARBA" id="ARBA00022448"/>
    </source>
</evidence>
<dbReference type="SUPFAM" id="SSF53850">
    <property type="entry name" value="Periplasmic binding protein-like II"/>
    <property type="match status" value="1"/>
</dbReference>
<dbReference type="InterPro" id="IPR006059">
    <property type="entry name" value="SBP"/>
</dbReference>
<dbReference type="GO" id="GO:0055052">
    <property type="term" value="C:ATP-binding cassette (ABC) transporter complex, substrate-binding subunit-containing"/>
    <property type="evidence" value="ECO:0007669"/>
    <property type="project" value="TreeGrafter"/>
</dbReference>
<evidence type="ECO:0000256" key="1">
    <source>
        <dbReference type="ARBA" id="ARBA00008520"/>
    </source>
</evidence>
<reference evidence="5" key="2">
    <citation type="submission" date="2020-09" db="EMBL/GenBank/DDBJ databases">
        <authorList>
            <person name="Sun Q."/>
            <person name="Zhou Y."/>
        </authorList>
    </citation>
    <scope>NUCLEOTIDE SEQUENCE</scope>
    <source>
        <strain evidence="5">CGMCC 4.7403</strain>
    </source>
</reference>
<name>A0A919GCH6_9ACTN</name>
<sequence>MRIRAKTVGALMTSVLLLAGGCGTGAQSSASATDATISLWTRDTQKEFINLVADAWNESHDTKVEVTLVPAADFIQKLATSATSGNAPDVASIDLVYLPYFASTGTLEDITELADDLPYKDSLSPSHRALATYNERTYALPFSGEASVLIYNKSLFKAAGLDPEKPPKNYAEIISAANKISDLGPDIHGFAIAGQCGGCNVFEFTPHVWASGGEVLSEDGSQARFDSQEVTDALTFYRRLYTDGTMPAQSRTDNGTHQPAVFQTGRVGMVPLGAFYTQVLKQDSDVDFGVAPLPGKNGGWSSFAGGDEIAVMKNGENKKGARDFVTWATGEQAQKVLADNSITPVRNDLTDEIYVPLDPRNKLFAEAMEKGRTPYSTVEHQLFNDPNGPWIQMINKAVFGGDIAAAQKEGQEAAQAIIDRAPQGTNARGNR</sequence>
<evidence type="ECO:0000256" key="4">
    <source>
        <dbReference type="SAM" id="SignalP"/>
    </source>
</evidence>
<dbReference type="AlphaFoldDB" id="A0A919GCH6"/>
<dbReference type="PROSITE" id="PS51257">
    <property type="entry name" value="PROKAR_LIPOPROTEIN"/>
    <property type="match status" value="1"/>
</dbReference>